<keyword evidence="2" id="KW-1185">Reference proteome</keyword>
<protein>
    <submittedName>
        <fullName evidence="1">Uncharacterized protein</fullName>
    </submittedName>
</protein>
<dbReference type="AlphaFoldDB" id="A0A4S3JQ31"/>
<sequence>MVRHADWVTDIWGFPVNESMTGDLYWIRLGDSSVPFFASGLAESEPKSVSGRSHVLCLFSIVPRDWDRSQLYSSYEILLSVPGGLG</sequence>
<gene>
    <name evidence="1" type="ORF">EYZ11_002758</name>
</gene>
<reference evidence="1 2" key="1">
    <citation type="submission" date="2019-03" db="EMBL/GenBank/DDBJ databases">
        <title>The genome sequence of a newly discovered highly antifungal drug resistant Aspergillus species, Aspergillus tanneri NIH 1004.</title>
        <authorList>
            <person name="Mounaud S."/>
            <person name="Singh I."/>
            <person name="Joardar V."/>
            <person name="Pakala S."/>
            <person name="Pakala S."/>
            <person name="Venepally P."/>
            <person name="Hoover J."/>
            <person name="Nierman W."/>
            <person name="Chung J."/>
            <person name="Losada L."/>
        </authorList>
    </citation>
    <scope>NUCLEOTIDE SEQUENCE [LARGE SCALE GENOMIC DNA]</scope>
    <source>
        <strain evidence="1 2">NIH1004</strain>
    </source>
</reference>
<organism evidence="1 2">
    <name type="scientific">Aspergillus tanneri</name>
    <dbReference type="NCBI Taxonomy" id="1220188"/>
    <lineage>
        <taxon>Eukaryota</taxon>
        <taxon>Fungi</taxon>
        <taxon>Dikarya</taxon>
        <taxon>Ascomycota</taxon>
        <taxon>Pezizomycotina</taxon>
        <taxon>Eurotiomycetes</taxon>
        <taxon>Eurotiomycetidae</taxon>
        <taxon>Eurotiales</taxon>
        <taxon>Aspergillaceae</taxon>
        <taxon>Aspergillus</taxon>
        <taxon>Aspergillus subgen. Circumdati</taxon>
    </lineage>
</organism>
<evidence type="ECO:0000313" key="1">
    <source>
        <dbReference type="EMBL" id="THC97776.1"/>
    </source>
</evidence>
<evidence type="ECO:0000313" key="2">
    <source>
        <dbReference type="Proteomes" id="UP000308092"/>
    </source>
</evidence>
<accession>A0A4S3JQ31</accession>
<proteinExistence type="predicted"/>
<dbReference type="VEuPathDB" id="FungiDB:EYZ11_002758"/>
<dbReference type="Proteomes" id="UP000308092">
    <property type="component" value="Unassembled WGS sequence"/>
</dbReference>
<comment type="caution">
    <text evidence="1">The sequence shown here is derived from an EMBL/GenBank/DDBJ whole genome shotgun (WGS) entry which is preliminary data.</text>
</comment>
<name>A0A4S3JQ31_9EURO</name>
<dbReference type="EMBL" id="SOSA01000064">
    <property type="protein sequence ID" value="THC97776.1"/>
    <property type="molecule type" value="Genomic_DNA"/>
</dbReference>